<dbReference type="Proteomes" id="UP000572984">
    <property type="component" value="Unassembled WGS sequence"/>
</dbReference>
<dbReference type="RefSeq" id="WP_181050681.1">
    <property type="nucleotide sequence ID" value="NZ_JACDXJ010000001.1"/>
</dbReference>
<dbReference type="GO" id="GO:0008757">
    <property type="term" value="F:S-adenosylmethionine-dependent methyltransferase activity"/>
    <property type="evidence" value="ECO:0007669"/>
    <property type="project" value="InterPro"/>
</dbReference>
<evidence type="ECO:0000313" key="3">
    <source>
        <dbReference type="Proteomes" id="UP000572984"/>
    </source>
</evidence>
<dbReference type="Gene3D" id="3.40.50.150">
    <property type="entry name" value="Vaccinia Virus protein VP39"/>
    <property type="match status" value="1"/>
</dbReference>
<protein>
    <submittedName>
        <fullName evidence="2">Class I SAM-dependent methyltransferase</fullName>
    </submittedName>
</protein>
<keyword evidence="3" id="KW-1185">Reference proteome</keyword>
<accession>A0A838BHK7</accession>
<evidence type="ECO:0000313" key="2">
    <source>
        <dbReference type="EMBL" id="MBA1155004.1"/>
    </source>
</evidence>
<dbReference type="EMBL" id="JACDXJ010000001">
    <property type="protein sequence ID" value="MBA1155004.1"/>
    <property type="molecule type" value="Genomic_DNA"/>
</dbReference>
<gene>
    <name evidence="2" type="ORF">H0S73_02530</name>
</gene>
<evidence type="ECO:0000259" key="1">
    <source>
        <dbReference type="Pfam" id="PF08241"/>
    </source>
</evidence>
<proteinExistence type="predicted"/>
<dbReference type="Pfam" id="PF08241">
    <property type="entry name" value="Methyltransf_11"/>
    <property type="match status" value="1"/>
</dbReference>
<feature type="domain" description="Methyltransferase type 11" evidence="1">
    <location>
        <begin position="41"/>
        <end position="135"/>
    </location>
</feature>
<dbReference type="PANTHER" id="PTHR43591">
    <property type="entry name" value="METHYLTRANSFERASE"/>
    <property type="match status" value="1"/>
</dbReference>
<dbReference type="PANTHER" id="PTHR43591:SF24">
    <property type="entry name" value="2-METHOXY-6-POLYPRENYL-1,4-BENZOQUINOL METHYLASE, MITOCHONDRIAL"/>
    <property type="match status" value="1"/>
</dbReference>
<sequence length="272" mass="29420">MSSRFHAKSAEAYEQLMGRWSRRLAGPFLDFAGLETGERVLDVGCGTGSLTFILPQVADVGRIDAIDYSDVYVAAAREKNSDPRISIAQGDVCDLAFDDGAFDRTLALLVLHFVPETEQALREMCRVTRPGGTVAAAVWDSYGGMPVQRMFWDTAAALDSSASAIRGENYFKPLTRPGQMEALWADSGLVAVAEIPLMIRMEFRNFADFWSPIAAGESPLGKYVTGLDDDKRAAFAGGLRAAYEGGRPDGPRSFAAVALACRGTVPEAGHRR</sequence>
<reference evidence="2 3" key="1">
    <citation type="submission" date="2020-07" db="EMBL/GenBank/DDBJ databases">
        <title>Draft genome and description of Microvirga mediterraneensis Marseille-Q2068 sp. nov.</title>
        <authorList>
            <person name="Boxberger M."/>
        </authorList>
    </citation>
    <scope>NUCLEOTIDE SEQUENCE [LARGE SCALE GENOMIC DNA]</scope>
    <source>
        <strain evidence="2 3">Marseille-Q2068</strain>
    </source>
</reference>
<comment type="caution">
    <text evidence="2">The sequence shown here is derived from an EMBL/GenBank/DDBJ whole genome shotgun (WGS) entry which is preliminary data.</text>
</comment>
<dbReference type="InterPro" id="IPR013216">
    <property type="entry name" value="Methyltransf_11"/>
</dbReference>
<dbReference type="InterPro" id="IPR029063">
    <property type="entry name" value="SAM-dependent_MTases_sf"/>
</dbReference>
<keyword evidence="2" id="KW-0489">Methyltransferase</keyword>
<keyword evidence="2" id="KW-0808">Transferase</keyword>
<dbReference type="GO" id="GO:0032259">
    <property type="term" value="P:methylation"/>
    <property type="evidence" value="ECO:0007669"/>
    <property type="project" value="UniProtKB-KW"/>
</dbReference>
<dbReference type="SUPFAM" id="SSF53335">
    <property type="entry name" value="S-adenosyl-L-methionine-dependent methyltransferases"/>
    <property type="match status" value="1"/>
</dbReference>
<name>A0A838BHK7_9HYPH</name>
<organism evidence="2 3">
    <name type="scientific">Microvirga mediterraneensis</name>
    <dbReference type="NCBI Taxonomy" id="2754695"/>
    <lineage>
        <taxon>Bacteria</taxon>
        <taxon>Pseudomonadati</taxon>
        <taxon>Pseudomonadota</taxon>
        <taxon>Alphaproteobacteria</taxon>
        <taxon>Hyphomicrobiales</taxon>
        <taxon>Methylobacteriaceae</taxon>
        <taxon>Microvirga</taxon>
    </lineage>
</organism>
<dbReference type="CDD" id="cd02440">
    <property type="entry name" value="AdoMet_MTases"/>
    <property type="match status" value="1"/>
</dbReference>
<dbReference type="AlphaFoldDB" id="A0A838BHK7"/>